<evidence type="ECO:0000259" key="1">
    <source>
        <dbReference type="Pfam" id="PF18925"/>
    </source>
</evidence>
<evidence type="ECO:0000313" key="2">
    <source>
        <dbReference type="EMBL" id="KIC91317.1"/>
    </source>
</evidence>
<dbReference type="RefSeq" id="WP_039144261.1">
    <property type="nucleotide sequence ID" value="NZ_JSVC01000040.1"/>
</dbReference>
<comment type="caution">
    <text evidence="2">The sequence shown here is derived from an EMBL/GenBank/DDBJ whole genome shotgun (WGS) entry which is preliminary data.</text>
</comment>
<proteinExistence type="predicted"/>
<dbReference type="STRING" id="1349421.OI18_22375"/>
<evidence type="ECO:0000313" key="3">
    <source>
        <dbReference type="Proteomes" id="UP000031408"/>
    </source>
</evidence>
<keyword evidence="3" id="KW-1185">Reference proteome</keyword>
<dbReference type="AlphaFoldDB" id="A0A0C1KU52"/>
<dbReference type="OrthoDB" id="707810at2"/>
<dbReference type="Proteomes" id="UP000031408">
    <property type="component" value="Unassembled WGS sequence"/>
</dbReference>
<dbReference type="Pfam" id="PF18925">
    <property type="entry name" value="DUF5675"/>
    <property type="match status" value="1"/>
</dbReference>
<reference evidence="2 3" key="1">
    <citation type="submission" date="2014-11" db="EMBL/GenBank/DDBJ databases">
        <title>Genome sequence of Flavihumibacter solisilvae 3-3.</title>
        <authorList>
            <person name="Zhou G."/>
            <person name="Li M."/>
            <person name="Wang G."/>
        </authorList>
    </citation>
    <scope>NUCLEOTIDE SEQUENCE [LARGE SCALE GENOMIC DNA]</scope>
    <source>
        <strain evidence="2 3">3-3</strain>
    </source>
</reference>
<accession>A0A0C1KU52</accession>
<dbReference type="InterPro" id="IPR043732">
    <property type="entry name" value="DUF5675"/>
</dbReference>
<sequence>MELLLEREYHSSGTNGILSCEERFLCFTIELPWRGNVRLKSCIPEGLYQLVLRFSERHRYHLQVKDVPDRSLILIHKANNALKELQGCIAPVNELLSPGIGKQSFAAFKSLMERVRSCMDKREQVWLRIKRLSNRYHS</sequence>
<organism evidence="2 3">
    <name type="scientific">Flavihumibacter solisilvae</name>
    <dbReference type="NCBI Taxonomy" id="1349421"/>
    <lineage>
        <taxon>Bacteria</taxon>
        <taxon>Pseudomonadati</taxon>
        <taxon>Bacteroidota</taxon>
        <taxon>Chitinophagia</taxon>
        <taxon>Chitinophagales</taxon>
        <taxon>Chitinophagaceae</taxon>
        <taxon>Flavihumibacter</taxon>
    </lineage>
</organism>
<feature type="domain" description="DUF5675" evidence="1">
    <location>
        <begin position="5"/>
        <end position="115"/>
    </location>
</feature>
<protein>
    <recommendedName>
        <fullName evidence="1">DUF5675 domain-containing protein</fullName>
    </recommendedName>
</protein>
<dbReference type="EMBL" id="JSVC01000040">
    <property type="protein sequence ID" value="KIC91317.1"/>
    <property type="molecule type" value="Genomic_DNA"/>
</dbReference>
<name>A0A0C1KU52_9BACT</name>
<gene>
    <name evidence="2" type="ORF">OI18_22375</name>
</gene>
<dbReference type="PROSITE" id="PS51257">
    <property type="entry name" value="PROKAR_LIPOPROTEIN"/>
    <property type="match status" value="1"/>
</dbReference>